<dbReference type="GO" id="GO:0031966">
    <property type="term" value="C:mitochondrial membrane"/>
    <property type="evidence" value="ECO:0007669"/>
    <property type="project" value="UniProtKB-SubCell"/>
</dbReference>
<comment type="similarity">
    <text evidence="2 10">Belongs to the mitochondrial carrier (TC 2.A.29) family.</text>
</comment>
<dbReference type="Proteomes" id="UP000660262">
    <property type="component" value="Unassembled WGS sequence"/>
</dbReference>
<evidence type="ECO:0000313" key="13">
    <source>
        <dbReference type="Proteomes" id="UP000660262"/>
    </source>
</evidence>
<evidence type="ECO:0000256" key="1">
    <source>
        <dbReference type="ARBA" id="ARBA00004225"/>
    </source>
</evidence>
<dbReference type="InterPro" id="IPR023395">
    <property type="entry name" value="MCP_dom_sf"/>
</dbReference>
<organism evidence="12 13">
    <name type="scientific">Pycnococcus provasolii</name>
    <dbReference type="NCBI Taxonomy" id="41880"/>
    <lineage>
        <taxon>Eukaryota</taxon>
        <taxon>Viridiplantae</taxon>
        <taxon>Chlorophyta</taxon>
        <taxon>Pseudoscourfieldiophyceae</taxon>
        <taxon>Pseudoscourfieldiales</taxon>
        <taxon>Pycnococcaceae</taxon>
        <taxon>Pycnococcus</taxon>
    </lineage>
</organism>
<keyword evidence="6" id="KW-1133">Transmembrane helix</keyword>
<dbReference type="OrthoDB" id="276989at2759"/>
<evidence type="ECO:0000256" key="5">
    <source>
        <dbReference type="ARBA" id="ARBA00022737"/>
    </source>
</evidence>
<feature type="region of interest" description="Disordered" evidence="11">
    <location>
        <begin position="50"/>
        <end position="90"/>
    </location>
</feature>
<keyword evidence="8 9" id="KW-0472">Membrane</keyword>
<evidence type="ECO:0000256" key="2">
    <source>
        <dbReference type="ARBA" id="ARBA00006375"/>
    </source>
</evidence>
<dbReference type="PANTHER" id="PTHR45758:SF4">
    <property type="entry name" value="MITOFERRIN-1"/>
    <property type="match status" value="1"/>
</dbReference>
<dbReference type="AlphaFoldDB" id="A0A830HM02"/>
<keyword evidence="7" id="KW-0496">Mitochondrion</keyword>
<dbReference type="PROSITE" id="PS50920">
    <property type="entry name" value="SOLCAR"/>
    <property type="match status" value="2"/>
</dbReference>
<sequence length="402" mass="40731">MAPPVPSSSLVGSSLSSSSFYASSAIAGASAGIAEHVAMFPLDTIKTRMQAGSSLSQSGSQGGSLGGGERRGGPPPGTGNGIKATPAAAPVMPLGGLPPSTKQQPTCTSSLASTVPLSNRGTNLGGVCPKVTQQAVTRNNMAAAFAKGKHGGSIMSLYRGVVPVAAAAGPVHAIYFVTYEGAKDKLIGREGDPAQAPLRVALAGASATLAADFTMNPVDVVKQRMQLCDSPYKSAFECLRCVVRTEGIGALWRSYPLTAATNVPFTCVYFTAYETAKAFLGGGDDGPVEQCVAGGVAGGLAAAATTPLDVVKTRMQTFAEEVPKPSLAISATTSSSISTTSTSASASPPSLSSSAALRLILREDGARGLLRGLMPRVLFHVPAAAISWTTYETCKSAMEGSP</sequence>
<dbReference type="PANTHER" id="PTHR45758">
    <property type="entry name" value="MITOFERRIN-1-RELATED"/>
    <property type="match status" value="1"/>
</dbReference>
<evidence type="ECO:0000256" key="4">
    <source>
        <dbReference type="ARBA" id="ARBA00022692"/>
    </source>
</evidence>
<name>A0A830HM02_9CHLO</name>
<comment type="caution">
    <text evidence="12">The sequence shown here is derived from an EMBL/GenBank/DDBJ whole genome shotgun (WGS) entry which is preliminary data.</text>
</comment>
<evidence type="ECO:0000256" key="6">
    <source>
        <dbReference type="ARBA" id="ARBA00022989"/>
    </source>
</evidence>
<dbReference type="InterPro" id="IPR002067">
    <property type="entry name" value="MCP"/>
</dbReference>
<dbReference type="EMBL" id="BNJQ01000017">
    <property type="protein sequence ID" value="GHP07645.1"/>
    <property type="molecule type" value="Genomic_DNA"/>
</dbReference>
<feature type="repeat" description="Solcar" evidence="9">
    <location>
        <begin position="285"/>
        <end position="397"/>
    </location>
</feature>
<dbReference type="InterPro" id="IPR018108">
    <property type="entry name" value="MCP_transmembrane"/>
</dbReference>
<evidence type="ECO:0000256" key="10">
    <source>
        <dbReference type="RuleBase" id="RU000488"/>
    </source>
</evidence>
<keyword evidence="3 10" id="KW-0813">Transport</keyword>
<dbReference type="Gene3D" id="1.50.40.10">
    <property type="entry name" value="Mitochondrial carrier domain"/>
    <property type="match status" value="2"/>
</dbReference>
<evidence type="ECO:0000256" key="3">
    <source>
        <dbReference type="ARBA" id="ARBA00022448"/>
    </source>
</evidence>
<proteinExistence type="inferred from homology"/>
<evidence type="ECO:0008006" key="14">
    <source>
        <dbReference type="Google" id="ProtNLM"/>
    </source>
</evidence>
<reference evidence="12" key="1">
    <citation type="submission" date="2020-10" db="EMBL/GenBank/DDBJ databases">
        <title>Unveiling of a novel bifunctional photoreceptor, Dualchrome1, isolated from a cosmopolitan green alga.</title>
        <authorList>
            <person name="Suzuki S."/>
            <person name="Kawachi M."/>
        </authorList>
    </citation>
    <scope>NUCLEOTIDE SEQUENCE</scope>
    <source>
        <strain evidence="12">NIES 2893</strain>
    </source>
</reference>
<evidence type="ECO:0000313" key="12">
    <source>
        <dbReference type="EMBL" id="GHP07645.1"/>
    </source>
</evidence>
<dbReference type="PRINTS" id="PR00926">
    <property type="entry name" value="MITOCARRIER"/>
</dbReference>
<keyword evidence="13" id="KW-1185">Reference proteome</keyword>
<gene>
    <name evidence="12" type="ORF">PPROV_000638700</name>
</gene>
<evidence type="ECO:0000256" key="11">
    <source>
        <dbReference type="SAM" id="MobiDB-lite"/>
    </source>
</evidence>
<dbReference type="GO" id="GO:0015093">
    <property type="term" value="F:ferrous iron transmembrane transporter activity"/>
    <property type="evidence" value="ECO:0007669"/>
    <property type="project" value="TreeGrafter"/>
</dbReference>
<dbReference type="Pfam" id="PF00153">
    <property type="entry name" value="Mito_carr"/>
    <property type="match status" value="4"/>
</dbReference>
<feature type="repeat" description="Solcar" evidence="9">
    <location>
        <begin position="195"/>
        <end position="279"/>
    </location>
</feature>
<evidence type="ECO:0000256" key="7">
    <source>
        <dbReference type="ARBA" id="ARBA00023128"/>
    </source>
</evidence>
<evidence type="ECO:0000256" key="8">
    <source>
        <dbReference type="ARBA" id="ARBA00023136"/>
    </source>
</evidence>
<keyword evidence="4 9" id="KW-0812">Transmembrane</keyword>
<keyword evidence="5" id="KW-0677">Repeat</keyword>
<protein>
    <recommendedName>
        <fullName evidence="14">Mitochondrial carrier protein</fullName>
    </recommendedName>
</protein>
<dbReference type="SUPFAM" id="SSF103506">
    <property type="entry name" value="Mitochondrial carrier"/>
    <property type="match status" value="1"/>
</dbReference>
<evidence type="ECO:0000256" key="9">
    <source>
        <dbReference type="PROSITE-ProRule" id="PRU00282"/>
    </source>
</evidence>
<dbReference type="GO" id="GO:0048250">
    <property type="term" value="P:iron import into the mitochondrion"/>
    <property type="evidence" value="ECO:0007669"/>
    <property type="project" value="TreeGrafter"/>
</dbReference>
<accession>A0A830HM02</accession>
<comment type="subcellular location">
    <subcellularLocation>
        <location evidence="1">Mitochondrion membrane</location>
        <topology evidence="1">Multi-pass membrane protein</topology>
    </subcellularLocation>
</comment>